<dbReference type="OrthoDB" id="8053264at2759"/>
<dbReference type="AlphaFoldDB" id="A0A6P4INQ1"/>
<dbReference type="OMA" id="CMERCIS"/>
<dbReference type="SMART" id="SM00714">
    <property type="entry name" value="LITAF"/>
    <property type="match status" value="1"/>
</dbReference>
<dbReference type="GeneID" id="108076220"/>
<sequence>MTVDEPEIVAISVSHKQQVGYLRQDSTWLQCPSCEKYGMSVVQLEVVTCLQRFLGFTKLCKKWPGRQDINHYCLHCGCFIGRFVPVNCTERCLSRSARKQAAVDEMTLKTRPKDCAERAQKSREKILAKREKKRAEKAAKEAGKAQEQTQIAVHQ</sequence>
<reference evidence="4" key="2">
    <citation type="submission" date="2025-08" db="UniProtKB">
        <authorList>
            <consortium name="RefSeq"/>
        </authorList>
    </citation>
    <scope>IDENTIFICATION</scope>
    <source>
        <strain evidence="4">14028-0561.14</strain>
        <tissue evidence="4">Whole fly</tissue>
    </source>
</reference>
<protein>
    <recommendedName>
        <fullName evidence="2">LITAF domain-containing protein</fullName>
    </recommendedName>
</protein>
<accession>A0A6P4INQ1</accession>
<evidence type="ECO:0000259" key="2">
    <source>
        <dbReference type="SMART" id="SM00714"/>
    </source>
</evidence>
<evidence type="ECO:0000313" key="3">
    <source>
        <dbReference type="Proteomes" id="UP001652661"/>
    </source>
</evidence>
<name>A0A6P4INQ1_DROKI</name>
<feature type="region of interest" description="Disordered" evidence="1">
    <location>
        <begin position="113"/>
        <end position="155"/>
    </location>
</feature>
<dbReference type="InterPro" id="IPR006629">
    <property type="entry name" value="LITAF"/>
</dbReference>
<evidence type="ECO:0000256" key="1">
    <source>
        <dbReference type="SAM" id="MobiDB-lite"/>
    </source>
</evidence>
<proteinExistence type="predicted"/>
<dbReference type="RefSeq" id="XP_017024451.1">
    <property type="nucleotide sequence ID" value="XM_017168962.3"/>
</dbReference>
<keyword evidence="3" id="KW-1185">Reference proteome</keyword>
<organism evidence="3 4">
    <name type="scientific">Drosophila kikkawai</name>
    <name type="common">Fruit fly</name>
    <dbReference type="NCBI Taxonomy" id="30033"/>
    <lineage>
        <taxon>Eukaryota</taxon>
        <taxon>Metazoa</taxon>
        <taxon>Ecdysozoa</taxon>
        <taxon>Arthropoda</taxon>
        <taxon>Hexapoda</taxon>
        <taxon>Insecta</taxon>
        <taxon>Pterygota</taxon>
        <taxon>Neoptera</taxon>
        <taxon>Endopterygota</taxon>
        <taxon>Diptera</taxon>
        <taxon>Brachycera</taxon>
        <taxon>Muscomorpha</taxon>
        <taxon>Ephydroidea</taxon>
        <taxon>Drosophilidae</taxon>
        <taxon>Drosophila</taxon>
        <taxon>Sophophora</taxon>
    </lineage>
</organism>
<evidence type="ECO:0000313" key="4">
    <source>
        <dbReference type="RefSeq" id="XP_017024451.1"/>
    </source>
</evidence>
<gene>
    <name evidence="4" type="primary">LOC108076220</name>
</gene>
<feature type="domain" description="LITAF" evidence="2">
    <location>
        <begin position="26"/>
        <end position="85"/>
    </location>
</feature>
<dbReference type="Proteomes" id="UP001652661">
    <property type="component" value="Chromosome 2R"/>
</dbReference>
<feature type="compositionally biased region" description="Basic and acidic residues" evidence="1">
    <location>
        <begin position="113"/>
        <end position="144"/>
    </location>
</feature>
<reference evidence="3" key="1">
    <citation type="submission" date="2025-05" db="UniProtKB">
        <authorList>
            <consortium name="RefSeq"/>
        </authorList>
    </citation>
    <scope>NUCLEOTIDE SEQUENCE [LARGE SCALE GENOMIC DNA]</scope>
    <source>
        <strain evidence="3">14028-0561.14</strain>
    </source>
</reference>